<dbReference type="AlphaFoldDB" id="A0AA49GE72"/>
<sequence length="134" mass="15279">MKEIAIKYFLIIFILGFSLNLAQAQNESLFADVRSALKAGSSKELSQHFHDNIELNIKGESGNYSNVHAEIYLKEFFKKHEPISFEYAHQGSSNEGLKYAIGNYVHSEGTYLVLIRAKKINGKEKIYIIDFSEE</sequence>
<evidence type="ECO:0000313" key="2">
    <source>
        <dbReference type="Proteomes" id="UP001230496"/>
    </source>
</evidence>
<dbReference type="Gene3D" id="3.10.450.50">
    <property type="match status" value="1"/>
</dbReference>
<keyword evidence="2" id="KW-1185">Reference proteome</keyword>
<proteinExistence type="predicted"/>
<dbReference type="Proteomes" id="UP001230496">
    <property type="component" value="Chromosome"/>
</dbReference>
<dbReference type="RefSeq" id="WP_308350000.1">
    <property type="nucleotide sequence ID" value="NZ_CP129971.1"/>
</dbReference>
<protein>
    <submittedName>
        <fullName evidence="1">DUF4783 domain-containing protein</fullName>
    </submittedName>
</protein>
<name>A0AA49GE72_9BACT</name>
<dbReference type="EMBL" id="CP129971">
    <property type="protein sequence ID" value="WKK76979.1"/>
    <property type="molecule type" value="Genomic_DNA"/>
</dbReference>
<gene>
    <name evidence="1" type="ORF">QYS49_07005</name>
</gene>
<dbReference type="Pfam" id="PF16022">
    <property type="entry name" value="DUF4783"/>
    <property type="match status" value="1"/>
</dbReference>
<reference evidence="1 2" key="1">
    <citation type="submission" date="2023-08" db="EMBL/GenBank/DDBJ databases">
        <title>Comparative genomics and taxonomic characterization of three novel marine species of genus Marivirga.</title>
        <authorList>
            <person name="Muhammad N."/>
            <person name="Kim S.-G."/>
        </authorList>
    </citation>
    <scope>NUCLEOTIDE SEQUENCE [LARGE SCALE GENOMIC DNA]</scope>
    <source>
        <strain evidence="1 2">BDSF4-3</strain>
    </source>
</reference>
<dbReference type="KEGG" id="msaa:QYS49_07005"/>
<organism evidence="1 2">
    <name type="scientific">Marivirga salinarum</name>
    <dbReference type="NCBI Taxonomy" id="3059078"/>
    <lineage>
        <taxon>Bacteria</taxon>
        <taxon>Pseudomonadati</taxon>
        <taxon>Bacteroidota</taxon>
        <taxon>Cytophagia</taxon>
        <taxon>Cytophagales</taxon>
        <taxon>Marivirgaceae</taxon>
        <taxon>Marivirga</taxon>
    </lineage>
</organism>
<dbReference type="InterPro" id="IPR031977">
    <property type="entry name" value="DUF4783"/>
</dbReference>
<evidence type="ECO:0000313" key="1">
    <source>
        <dbReference type="EMBL" id="WKK76979.1"/>
    </source>
</evidence>
<accession>A0AA49GE72</accession>